<name>A0AAN6I0I7_9ASCO</name>
<evidence type="ECO:0000256" key="6">
    <source>
        <dbReference type="SAM" id="MobiDB-lite"/>
    </source>
</evidence>
<dbReference type="GO" id="GO:0005654">
    <property type="term" value="C:nucleoplasm"/>
    <property type="evidence" value="ECO:0007669"/>
    <property type="project" value="UniProtKB-ARBA"/>
</dbReference>
<keyword evidence="4" id="KW-0804">Transcription</keyword>
<keyword evidence="5" id="KW-0539">Nucleus</keyword>
<protein>
    <submittedName>
        <fullName evidence="7">Uncharacterized protein</fullName>
    </submittedName>
</protein>
<organism evidence="7 10">
    <name type="scientific">Ogataea haglerorum</name>
    <dbReference type="NCBI Taxonomy" id="1937702"/>
    <lineage>
        <taxon>Eukaryota</taxon>
        <taxon>Fungi</taxon>
        <taxon>Dikarya</taxon>
        <taxon>Ascomycota</taxon>
        <taxon>Saccharomycotina</taxon>
        <taxon>Pichiomycetes</taxon>
        <taxon>Pichiales</taxon>
        <taxon>Pichiaceae</taxon>
        <taxon>Ogataea</taxon>
    </lineage>
</organism>
<feature type="compositionally biased region" description="Basic residues" evidence="6">
    <location>
        <begin position="234"/>
        <end position="245"/>
    </location>
</feature>
<dbReference type="InterPro" id="IPR013907">
    <property type="entry name" value="Sds3"/>
</dbReference>
<keyword evidence="2" id="KW-0678">Repressor</keyword>
<feature type="compositionally biased region" description="Low complexity" evidence="6">
    <location>
        <begin position="218"/>
        <end position="233"/>
    </location>
</feature>
<keyword evidence="9" id="KW-1185">Reference proteome</keyword>
<dbReference type="GO" id="GO:0010468">
    <property type="term" value="P:regulation of gene expression"/>
    <property type="evidence" value="ECO:0007669"/>
    <property type="project" value="UniProtKB-ARBA"/>
</dbReference>
<comment type="caution">
    <text evidence="7">The sequence shown here is derived from an EMBL/GenBank/DDBJ whole genome shotgun (WGS) entry which is preliminary data.</text>
</comment>
<evidence type="ECO:0000256" key="4">
    <source>
        <dbReference type="ARBA" id="ARBA00023163"/>
    </source>
</evidence>
<reference evidence="7 9" key="1">
    <citation type="journal article" date="2021" name="G3 (Bethesda)">
        <title>Genomic diversity, chromosomal rearrangements, and interspecies hybridization in the ogataea polymorpha species complex.</title>
        <authorList>
            <person name="Hanson S.J."/>
            <person name="Cinneide E.O."/>
            <person name="Salzberg L.I."/>
            <person name="Wolfe K.H."/>
            <person name="McGowan J."/>
            <person name="Fitzpatrick D.A."/>
            <person name="Matlin K."/>
        </authorList>
    </citation>
    <scope>NUCLEOTIDE SEQUENCE</scope>
    <source>
        <strain evidence="8">81-436-3</strain>
        <strain evidence="7">83-405-1</strain>
    </source>
</reference>
<evidence type="ECO:0000313" key="10">
    <source>
        <dbReference type="Proteomes" id="UP000738402"/>
    </source>
</evidence>
<dbReference type="EMBL" id="JAHLUH010000006">
    <property type="protein sequence ID" value="KAG7727622.1"/>
    <property type="molecule type" value="Genomic_DNA"/>
</dbReference>
<sequence length="330" mass="37781">MVVSRSHPVLHANTSDPADYNVQYQYQISKKDKRRQQIQSKLGKVEDQFQQDKDYFYRDSLIQLQYKLSSLHAGDNPQYMQRIRDFEEVRDAELVRLKLAEEYQVQLINKQFKEDYDSAVQERERVVQLLKEKLHERILKKIKQLKEDKALIDIATTSSSHTASRYTTNGSAHRENGYNSGFESSTSFFFPGERRSRRTHNKRYDGSLNLSNAEDSYDSGTGTGTATGYASSSSRKRQKPSRHLGGHVVRNGDVSSAGEESSNSLKVLTDNPELNEFLYGEEFIKRQEKANTRHSTRSYQGCPGLKPEEVNEDLNLLRGAIGAIQSVKKK</sequence>
<evidence type="ECO:0000313" key="7">
    <source>
        <dbReference type="EMBL" id="KAG7727622.1"/>
    </source>
</evidence>
<dbReference type="Proteomes" id="UP000697297">
    <property type="component" value="Unassembled WGS sequence"/>
</dbReference>
<dbReference type="EMBL" id="JAHLUN010000008">
    <property type="protein sequence ID" value="KAG7764526.1"/>
    <property type="molecule type" value="Genomic_DNA"/>
</dbReference>
<keyword evidence="3" id="KW-0805">Transcription regulation</keyword>
<evidence type="ECO:0000313" key="8">
    <source>
        <dbReference type="EMBL" id="KAG7764526.1"/>
    </source>
</evidence>
<dbReference type="PANTHER" id="PTHR21964">
    <property type="entry name" value="BREAST CANCER METASTASIS-SUPPRESSOR 1"/>
    <property type="match status" value="1"/>
</dbReference>
<evidence type="ECO:0000256" key="1">
    <source>
        <dbReference type="ARBA" id="ARBA00004123"/>
    </source>
</evidence>
<feature type="region of interest" description="Disordered" evidence="6">
    <location>
        <begin position="158"/>
        <end position="179"/>
    </location>
</feature>
<evidence type="ECO:0000313" key="9">
    <source>
        <dbReference type="Proteomes" id="UP000697297"/>
    </source>
</evidence>
<feature type="region of interest" description="Disordered" evidence="6">
    <location>
        <begin position="193"/>
        <end position="268"/>
    </location>
</feature>
<gene>
    <name evidence="7" type="ORF">KL933_002556</name>
    <name evidence="8" type="ORF">KL946_003206</name>
</gene>
<dbReference type="AlphaFoldDB" id="A0AAN6I0I7"/>
<proteinExistence type="predicted"/>
<evidence type="ECO:0000256" key="3">
    <source>
        <dbReference type="ARBA" id="ARBA00023015"/>
    </source>
</evidence>
<dbReference type="SMART" id="SM01401">
    <property type="entry name" value="Sds3"/>
    <property type="match status" value="1"/>
</dbReference>
<dbReference type="Pfam" id="PF08598">
    <property type="entry name" value="Sds3"/>
    <property type="match status" value="1"/>
</dbReference>
<comment type="subcellular location">
    <subcellularLocation>
        <location evidence="1">Nucleus</location>
    </subcellularLocation>
</comment>
<dbReference type="Proteomes" id="UP000738402">
    <property type="component" value="Unassembled WGS sequence"/>
</dbReference>
<accession>A0AAN6I0I7</accession>
<evidence type="ECO:0000256" key="2">
    <source>
        <dbReference type="ARBA" id="ARBA00022491"/>
    </source>
</evidence>
<evidence type="ECO:0000256" key="5">
    <source>
        <dbReference type="ARBA" id="ARBA00023242"/>
    </source>
</evidence>